<feature type="domain" description="Fimbrial-type adhesion" evidence="2">
    <location>
        <begin position="40"/>
        <end position="185"/>
    </location>
</feature>
<dbReference type="PANTHER" id="PTHR33420">
    <property type="entry name" value="FIMBRIAL SUBUNIT ELFA-RELATED"/>
    <property type="match status" value="1"/>
</dbReference>
<keyword evidence="1" id="KW-0812">Transmembrane</keyword>
<evidence type="ECO:0000256" key="1">
    <source>
        <dbReference type="SAM" id="Phobius"/>
    </source>
</evidence>
<dbReference type="HOGENOM" id="CLU_088965_0_2_6"/>
<keyword evidence="1" id="KW-1133">Transmembrane helix</keyword>
<dbReference type="SUPFAM" id="SSF49401">
    <property type="entry name" value="Bacterial adhesins"/>
    <property type="match status" value="1"/>
</dbReference>
<name>N8YU06_ACIBZ</name>
<dbReference type="Gene3D" id="2.60.40.1090">
    <property type="entry name" value="Fimbrial-type adhesion domain"/>
    <property type="match status" value="1"/>
</dbReference>
<dbReference type="Proteomes" id="UP000013270">
    <property type="component" value="Unassembled WGS sequence"/>
</dbReference>
<dbReference type="InterPro" id="IPR008966">
    <property type="entry name" value="Adhesion_dom_sf"/>
</dbReference>
<dbReference type="InterPro" id="IPR036937">
    <property type="entry name" value="Adhesion_dom_fimbrial_sf"/>
</dbReference>
<dbReference type="GO" id="GO:0009289">
    <property type="term" value="C:pilus"/>
    <property type="evidence" value="ECO:0007669"/>
    <property type="project" value="InterPro"/>
</dbReference>
<dbReference type="GO" id="GO:0043709">
    <property type="term" value="P:cell adhesion involved in single-species biofilm formation"/>
    <property type="evidence" value="ECO:0007669"/>
    <property type="project" value="TreeGrafter"/>
</dbReference>
<dbReference type="InterPro" id="IPR000259">
    <property type="entry name" value="Adhesion_dom_fimbrial"/>
</dbReference>
<sequence>MKNITQYLVYGISLIYLTIVHVSYAQAPITPRFDIDSVNINLMGNVTEYTCGVSSSNLQKEIKLGTVLVKQLSTVGNQSTPVPIRFEMTNCPPSGTLTMSFNGVNDPVNADFLAISNVSNKAENVAIEIRDQDKKRLALGKKSQPFIADSSGKALAIFYANYITTQSSAKAGIANATATFSIEYQ</sequence>
<dbReference type="AlphaFoldDB" id="N8YU06"/>
<evidence type="ECO:0000313" key="4">
    <source>
        <dbReference type="Proteomes" id="UP000013270"/>
    </source>
</evidence>
<comment type="caution">
    <text evidence="3">The sequence shown here is derived from an EMBL/GenBank/DDBJ whole genome shotgun (WGS) entry which is preliminary data.</text>
</comment>
<protein>
    <recommendedName>
        <fullName evidence="2">Fimbrial-type adhesion domain-containing protein</fullName>
    </recommendedName>
</protein>
<evidence type="ECO:0000259" key="2">
    <source>
        <dbReference type="Pfam" id="PF00419"/>
    </source>
</evidence>
<dbReference type="PATRIC" id="fig|1217651.3.peg.1325"/>
<keyword evidence="1" id="KW-0472">Membrane</keyword>
<dbReference type="RefSeq" id="WP_004829575.1">
    <property type="nucleotide sequence ID" value="NZ_KB849467.1"/>
</dbReference>
<feature type="transmembrane region" description="Helical" evidence="1">
    <location>
        <begin position="7"/>
        <end position="24"/>
    </location>
</feature>
<dbReference type="Pfam" id="PF00419">
    <property type="entry name" value="Fimbrial"/>
    <property type="match status" value="1"/>
</dbReference>
<dbReference type="PANTHER" id="PTHR33420:SF4">
    <property type="entry name" value="FIMBRIAL-LIKE PROTEIN FIMF"/>
    <property type="match status" value="1"/>
</dbReference>
<dbReference type="InterPro" id="IPR050263">
    <property type="entry name" value="Bact_Fimbrial_Adh_Pro"/>
</dbReference>
<gene>
    <name evidence="3" type="ORF">F963_01351</name>
</gene>
<dbReference type="EMBL" id="APPK01000025">
    <property type="protein sequence ID" value="ENV22735.1"/>
    <property type="molecule type" value="Genomic_DNA"/>
</dbReference>
<reference evidence="3 4" key="1">
    <citation type="submission" date="2013-02" db="EMBL/GenBank/DDBJ databases">
        <title>The Genome Sequence of Acinetobacter bereziniae NIPH 3.</title>
        <authorList>
            <consortium name="The Broad Institute Genome Sequencing Platform"/>
            <consortium name="The Broad Institute Genome Sequencing Center for Infectious Disease"/>
            <person name="Cerqueira G."/>
            <person name="Feldgarden M."/>
            <person name="Courvalin P."/>
            <person name="Perichon B."/>
            <person name="Grillot-Courvalin C."/>
            <person name="Clermont D."/>
            <person name="Rocha E."/>
            <person name="Yoon E.-J."/>
            <person name="Nemec A."/>
            <person name="Walker B."/>
            <person name="Young S.K."/>
            <person name="Zeng Q."/>
            <person name="Gargeya S."/>
            <person name="Fitzgerald M."/>
            <person name="Haas B."/>
            <person name="Abouelleil A."/>
            <person name="Alvarado L."/>
            <person name="Arachchi H.M."/>
            <person name="Berlin A.M."/>
            <person name="Chapman S.B."/>
            <person name="Dewar J."/>
            <person name="Goldberg J."/>
            <person name="Griggs A."/>
            <person name="Gujja S."/>
            <person name="Hansen M."/>
            <person name="Howarth C."/>
            <person name="Imamovic A."/>
            <person name="Larimer J."/>
            <person name="McCowan C."/>
            <person name="Murphy C."/>
            <person name="Neiman D."/>
            <person name="Pearson M."/>
            <person name="Priest M."/>
            <person name="Roberts A."/>
            <person name="Saif S."/>
            <person name="Shea T."/>
            <person name="Sisk P."/>
            <person name="Sykes S."/>
            <person name="Wortman J."/>
            <person name="Nusbaum C."/>
            <person name="Birren B."/>
        </authorList>
    </citation>
    <scope>NUCLEOTIDE SEQUENCE [LARGE SCALE GENOMIC DNA]</scope>
    <source>
        <strain evidence="3 4">NIPH 3</strain>
    </source>
</reference>
<proteinExistence type="predicted"/>
<accession>N8YU06</accession>
<evidence type="ECO:0000313" key="3">
    <source>
        <dbReference type="EMBL" id="ENV22735.1"/>
    </source>
</evidence>
<organism evidence="3 4">
    <name type="scientific">Acinetobacter bereziniae NIPH 3</name>
    <dbReference type="NCBI Taxonomy" id="1217651"/>
    <lineage>
        <taxon>Bacteria</taxon>
        <taxon>Pseudomonadati</taxon>
        <taxon>Pseudomonadota</taxon>
        <taxon>Gammaproteobacteria</taxon>
        <taxon>Moraxellales</taxon>
        <taxon>Moraxellaceae</taxon>
        <taxon>Acinetobacter</taxon>
    </lineage>
</organism>